<name>A0A1M4S297_9ACTO</name>
<evidence type="ECO:0000313" key="1">
    <source>
        <dbReference type="EMBL" id="SHE26345.1"/>
    </source>
</evidence>
<sequence length="73" mass="7805">MIDAEGLLHITGHKKELIVTAGGKNGWPAIVEDRLGRPPLINQVPVVGDGLPCRCALIPLTTDMRRAACKLPP</sequence>
<dbReference type="Proteomes" id="UP000184291">
    <property type="component" value="Unassembled WGS sequence"/>
</dbReference>
<reference evidence="2" key="1">
    <citation type="submission" date="2016-09" db="EMBL/GenBank/DDBJ databases">
        <authorList>
            <person name="Strepis N."/>
        </authorList>
    </citation>
    <scope>NUCLEOTIDE SEQUENCE [LARGE SCALE GENOMIC DNA]</scope>
</reference>
<dbReference type="AlphaFoldDB" id="A0A1M4S297"/>
<dbReference type="STRING" id="1892869.ACGLYG10_2596"/>
<keyword evidence="2" id="KW-1185">Reference proteome</keyword>
<dbReference type="EMBL" id="FQTT01000014">
    <property type="protein sequence ID" value="SHE26345.1"/>
    <property type="molecule type" value="Genomic_DNA"/>
</dbReference>
<dbReference type="SUPFAM" id="SSF56801">
    <property type="entry name" value="Acetyl-CoA synthetase-like"/>
    <property type="match status" value="1"/>
</dbReference>
<evidence type="ECO:0000313" key="2">
    <source>
        <dbReference type="Proteomes" id="UP000184291"/>
    </source>
</evidence>
<accession>A0A1M4S297</accession>
<protein>
    <submittedName>
        <fullName evidence="1">Uncharacterized protein</fullName>
    </submittedName>
</protein>
<dbReference type="RefSeq" id="WP_073332771.1">
    <property type="nucleotide sequence ID" value="NZ_FQTT01000014.1"/>
</dbReference>
<proteinExistence type="predicted"/>
<gene>
    <name evidence="1" type="ORF">ACGLYG10_2596</name>
</gene>
<organism evidence="1 2">
    <name type="scientific">Actinomyces glycerinitolerans</name>
    <dbReference type="NCBI Taxonomy" id="1892869"/>
    <lineage>
        <taxon>Bacteria</taxon>
        <taxon>Bacillati</taxon>
        <taxon>Actinomycetota</taxon>
        <taxon>Actinomycetes</taxon>
        <taxon>Actinomycetales</taxon>
        <taxon>Actinomycetaceae</taxon>
        <taxon>Actinomyces</taxon>
    </lineage>
</organism>